<reference evidence="1" key="1">
    <citation type="submission" date="2014-09" db="EMBL/GenBank/DDBJ databases">
        <authorList>
            <person name="Magalhaes I.L.F."/>
            <person name="Oliveira U."/>
            <person name="Santos F.R."/>
            <person name="Vidigal T.H.D.A."/>
            <person name="Brescovit A.D."/>
            <person name="Santos A.J."/>
        </authorList>
    </citation>
    <scope>NUCLEOTIDE SEQUENCE</scope>
    <source>
        <tissue evidence="1">Shoot tissue taken approximately 20 cm above the soil surface</tissue>
    </source>
</reference>
<dbReference type="EMBL" id="GBRH01282874">
    <property type="protein sequence ID" value="JAD15021.1"/>
    <property type="molecule type" value="Transcribed_RNA"/>
</dbReference>
<organism evidence="1">
    <name type="scientific">Arundo donax</name>
    <name type="common">Giant reed</name>
    <name type="synonym">Donax arundinaceus</name>
    <dbReference type="NCBI Taxonomy" id="35708"/>
    <lineage>
        <taxon>Eukaryota</taxon>
        <taxon>Viridiplantae</taxon>
        <taxon>Streptophyta</taxon>
        <taxon>Embryophyta</taxon>
        <taxon>Tracheophyta</taxon>
        <taxon>Spermatophyta</taxon>
        <taxon>Magnoliopsida</taxon>
        <taxon>Liliopsida</taxon>
        <taxon>Poales</taxon>
        <taxon>Poaceae</taxon>
        <taxon>PACMAD clade</taxon>
        <taxon>Arundinoideae</taxon>
        <taxon>Arundineae</taxon>
        <taxon>Arundo</taxon>
    </lineage>
</organism>
<accession>A0A0A8XNM4</accession>
<reference evidence="1" key="2">
    <citation type="journal article" date="2015" name="Data Brief">
        <title>Shoot transcriptome of the giant reed, Arundo donax.</title>
        <authorList>
            <person name="Barrero R.A."/>
            <person name="Guerrero F.D."/>
            <person name="Moolhuijzen P."/>
            <person name="Goolsby J.A."/>
            <person name="Tidwell J."/>
            <person name="Bellgard S.E."/>
            <person name="Bellgard M.I."/>
        </authorList>
    </citation>
    <scope>NUCLEOTIDE SEQUENCE</scope>
    <source>
        <tissue evidence="1">Shoot tissue taken approximately 20 cm above the soil surface</tissue>
    </source>
</reference>
<protein>
    <submittedName>
        <fullName evidence="1">Uncharacterized protein</fullName>
    </submittedName>
</protein>
<evidence type="ECO:0000313" key="1">
    <source>
        <dbReference type="EMBL" id="JAD15021.1"/>
    </source>
</evidence>
<proteinExistence type="predicted"/>
<name>A0A0A8XNM4_ARUDO</name>
<dbReference type="AlphaFoldDB" id="A0A0A8XNM4"/>
<sequence>MHFFPLNNLFTCMCCVFLSSEQTLHILPITILNFDRLLLDSHVLLERKVSDFALLISYPFG</sequence>